<organism evidence="2 3">
    <name type="scientific">Imshaugia aleurites</name>
    <dbReference type="NCBI Taxonomy" id="172621"/>
    <lineage>
        <taxon>Eukaryota</taxon>
        <taxon>Fungi</taxon>
        <taxon>Dikarya</taxon>
        <taxon>Ascomycota</taxon>
        <taxon>Pezizomycotina</taxon>
        <taxon>Lecanoromycetes</taxon>
        <taxon>OSLEUM clade</taxon>
        <taxon>Lecanoromycetidae</taxon>
        <taxon>Lecanorales</taxon>
        <taxon>Lecanorineae</taxon>
        <taxon>Parmeliaceae</taxon>
        <taxon>Imshaugia</taxon>
    </lineage>
</organism>
<dbReference type="OrthoDB" id="5357531at2759"/>
<proteinExistence type="predicted"/>
<evidence type="ECO:0000256" key="1">
    <source>
        <dbReference type="SAM" id="MobiDB-lite"/>
    </source>
</evidence>
<sequence>MLARAARPKLMLAVPSAAPATLARSPHPRTPISPTPMSPTVRNTSLNQRDFSTLQPPTLAYAQPPNMKSILKKGQTSSSRGKKLQFREEPAVRCISPVPEDYHGTYVKMSKDERRWGSGRGL</sequence>
<dbReference type="EMBL" id="CAJPDT010000100">
    <property type="protein sequence ID" value="CAF9937528.1"/>
    <property type="molecule type" value="Genomic_DNA"/>
</dbReference>
<evidence type="ECO:0000313" key="3">
    <source>
        <dbReference type="Proteomes" id="UP000664534"/>
    </source>
</evidence>
<feature type="compositionally biased region" description="Pro residues" evidence="1">
    <location>
        <begin position="28"/>
        <end position="37"/>
    </location>
</feature>
<feature type="region of interest" description="Disordered" evidence="1">
    <location>
        <begin position="18"/>
        <end position="44"/>
    </location>
</feature>
<reference evidence="2" key="1">
    <citation type="submission" date="2021-03" db="EMBL/GenBank/DDBJ databases">
        <authorList>
            <person name="Tagirdzhanova G."/>
        </authorList>
    </citation>
    <scope>NUCLEOTIDE SEQUENCE</scope>
</reference>
<dbReference type="AlphaFoldDB" id="A0A8H3GCN4"/>
<accession>A0A8H3GCN4</accession>
<protein>
    <submittedName>
        <fullName evidence="2">Uncharacterized protein</fullName>
    </submittedName>
</protein>
<gene>
    <name evidence="2" type="ORF">IMSHALPRED_000447</name>
</gene>
<dbReference type="Proteomes" id="UP000664534">
    <property type="component" value="Unassembled WGS sequence"/>
</dbReference>
<name>A0A8H3GCN4_9LECA</name>
<comment type="caution">
    <text evidence="2">The sequence shown here is derived from an EMBL/GenBank/DDBJ whole genome shotgun (WGS) entry which is preliminary data.</text>
</comment>
<keyword evidence="3" id="KW-1185">Reference proteome</keyword>
<evidence type="ECO:0000313" key="2">
    <source>
        <dbReference type="EMBL" id="CAF9937528.1"/>
    </source>
</evidence>